<comment type="caution">
    <text evidence="1">The sequence shown here is derived from an EMBL/GenBank/DDBJ whole genome shotgun (WGS) entry which is preliminary data.</text>
</comment>
<sequence>MRAIGIDGCKAGWVIWQASDGVPTCQIVPDIADAVPLIQQGAALIDIPIGFSDAASPDRACDKAARRFLSPKRGSSVFPVPCREAAYANTYQQACDINVTRLGKKLSKQSWFILPKVKQVDQLLNQFPNLYLRESHPEVVFAALNNRQPLDYGKKSQDGYQERLAIIQAITPLEWVRALEHQIESTLVKHASPDDLVDAFVLMLAAKHPQHLSCLPEVPDEDSTGRVREIVYWQPQSQ</sequence>
<dbReference type="EMBL" id="VTXO01000004">
    <property type="protein sequence ID" value="NOI81319.1"/>
    <property type="molecule type" value="Genomic_DNA"/>
</dbReference>
<dbReference type="AlphaFoldDB" id="A0AAE5GQQ9"/>
<accession>A0AAE5GQQ9</accession>
<protein>
    <submittedName>
        <fullName evidence="1">DUF429 domain-containing protein</fullName>
    </submittedName>
</protein>
<dbReference type="RefSeq" id="WP_171322301.1">
    <property type="nucleotide sequence ID" value="NZ_VTXO01000004.1"/>
</dbReference>
<dbReference type="Proteomes" id="UP000572722">
    <property type="component" value="Unassembled WGS sequence"/>
</dbReference>
<gene>
    <name evidence="1" type="ORF">F0237_11655</name>
</gene>
<organism evidence="1 2">
    <name type="scientific">Vibrio tubiashii</name>
    <dbReference type="NCBI Taxonomy" id="29498"/>
    <lineage>
        <taxon>Bacteria</taxon>
        <taxon>Pseudomonadati</taxon>
        <taxon>Pseudomonadota</taxon>
        <taxon>Gammaproteobacteria</taxon>
        <taxon>Vibrionales</taxon>
        <taxon>Vibrionaceae</taxon>
        <taxon>Vibrio</taxon>
        <taxon>Vibrio oreintalis group</taxon>
    </lineage>
</organism>
<evidence type="ECO:0000313" key="1">
    <source>
        <dbReference type="EMBL" id="NOI81319.1"/>
    </source>
</evidence>
<name>A0AAE5GQQ9_9VIBR</name>
<evidence type="ECO:0000313" key="2">
    <source>
        <dbReference type="Proteomes" id="UP000572722"/>
    </source>
</evidence>
<dbReference type="InterPro" id="IPR007362">
    <property type="entry name" value="DUF429"/>
</dbReference>
<dbReference type="Pfam" id="PF04250">
    <property type="entry name" value="DUF429"/>
    <property type="match status" value="1"/>
</dbReference>
<reference evidence="1 2" key="1">
    <citation type="submission" date="2019-08" db="EMBL/GenBank/DDBJ databases">
        <title>Draft genome sequencing and comparative genomics of hatchery-associated Vibrios.</title>
        <authorList>
            <person name="Kehlet-Delgado H."/>
            <person name="Mueller R.S."/>
        </authorList>
    </citation>
    <scope>NUCLEOTIDE SEQUENCE [LARGE SCALE GENOMIC DNA]</scope>
    <source>
        <strain evidence="1 2">01-65-5-1</strain>
    </source>
</reference>
<proteinExistence type="predicted"/>